<evidence type="ECO:0000256" key="2">
    <source>
        <dbReference type="ARBA" id="ARBA00022884"/>
    </source>
</evidence>
<dbReference type="Pfam" id="PF01588">
    <property type="entry name" value="tRNA_bind"/>
    <property type="match status" value="1"/>
</dbReference>
<dbReference type="PANTHER" id="PTHR11586">
    <property type="entry name" value="TRNA-AMINOACYLATION COFACTOR ARC1 FAMILY MEMBER"/>
    <property type="match status" value="1"/>
</dbReference>
<dbReference type="InterPro" id="IPR012340">
    <property type="entry name" value="NA-bd_OB-fold"/>
</dbReference>
<dbReference type="PROSITE" id="PS50886">
    <property type="entry name" value="TRBD"/>
    <property type="match status" value="1"/>
</dbReference>
<name>A0A9D4UBS5_ADICA</name>
<evidence type="ECO:0000256" key="3">
    <source>
        <dbReference type="PROSITE-ProRule" id="PRU00209"/>
    </source>
</evidence>
<organism evidence="5 6">
    <name type="scientific">Adiantum capillus-veneris</name>
    <name type="common">Maidenhair fern</name>
    <dbReference type="NCBI Taxonomy" id="13818"/>
    <lineage>
        <taxon>Eukaryota</taxon>
        <taxon>Viridiplantae</taxon>
        <taxon>Streptophyta</taxon>
        <taxon>Embryophyta</taxon>
        <taxon>Tracheophyta</taxon>
        <taxon>Polypodiopsida</taxon>
        <taxon>Polypodiidae</taxon>
        <taxon>Polypodiales</taxon>
        <taxon>Pteridineae</taxon>
        <taxon>Pteridaceae</taxon>
        <taxon>Vittarioideae</taxon>
        <taxon>Adiantum</taxon>
    </lineage>
</organism>
<evidence type="ECO:0000313" key="5">
    <source>
        <dbReference type="EMBL" id="KAI5065106.1"/>
    </source>
</evidence>
<feature type="domain" description="TRNA-binding" evidence="4">
    <location>
        <begin position="86"/>
        <end position="191"/>
    </location>
</feature>
<comment type="caution">
    <text evidence="5">The sequence shown here is derived from an EMBL/GenBank/DDBJ whole genome shotgun (WGS) entry which is preliminary data.</text>
</comment>
<dbReference type="CDD" id="cd02153">
    <property type="entry name" value="tRNA_bindingDomain"/>
    <property type="match status" value="1"/>
</dbReference>
<dbReference type="Proteomes" id="UP000886520">
    <property type="component" value="Chromosome 19"/>
</dbReference>
<dbReference type="AlphaFoldDB" id="A0A9D4UBS5"/>
<dbReference type="PANTHER" id="PTHR11586:SF37">
    <property type="entry name" value="TRNA-BINDING DOMAIN-CONTAINING PROTEIN"/>
    <property type="match status" value="1"/>
</dbReference>
<gene>
    <name evidence="5" type="ORF">GOP47_0019801</name>
</gene>
<dbReference type="Gene3D" id="2.40.50.140">
    <property type="entry name" value="Nucleic acid-binding proteins"/>
    <property type="match status" value="1"/>
</dbReference>
<dbReference type="OrthoDB" id="19141at2759"/>
<reference evidence="5" key="1">
    <citation type="submission" date="2021-01" db="EMBL/GenBank/DDBJ databases">
        <title>Adiantum capillus-veneris genome.</title>
        <authorList>
            <person name="Fang Y."/>
            <person name="Liao Q."/>
        </authorList>
    </citation>
    <scope>NUCLEOTIDE SEQUENCE</scope>
    <source>
        <strain evidence="5">H3</strain>
        <tissue evidence="5">Leaf</tissue>
    </source>
</reference>
<dbReference type="SUPFAM" id="SSF50249">
    <property type="entry name" value="Nucleic acid-binding proteins"/>
    <property type="match status" value="1"/>
</dbReference>
<evidence type="ECO:0000256" key="1">
    <source>
        <dbReference type="ARBA" id="ARBA00022555"/>
    </source>
</evidence>
<keyword evidence="1 3" id="KW-0820">tRNA-binding</keyword>
<dbReference type="GO" id="GO:0000049">
    <property type="term" value="F:tRNA binding"/>
    <property type="evidence" value="ECO:0007669"/>
    <property type="project" value="UniProtKB-UniRule"/>
</dbReference>
<protein>
    <recommendedName>
        <fullName evidence="4">tRNA-binding domain-containing protein</fullName>
    </recommendedName>
</protein>
<accession>A0A9D4UBS5</accession>
<dbReference type="EMBL" id="JABFUD020000019">
    <property type="protein sequence ID" value="KAI5065106.1"/>
    <property type="molecule type" value="Genomic_DNA"/>
</dbReference>
<dbReference type="InterPro" id="IPR002547">
    <property type="entry name" value="tRNA-bd_dom"/>
</dbReference>
<proteinExistence type="predicted"/>
<dbReference type="InterPro" id="IPR051270">
    <property type="entry name" value="Tyrosine-tRNA_ligase_regulator"/>
</dbReference>
<sequence length="250" mass="26529">MAALDDAITFLDTLISRLRTSTPSSARKSVAEKTLTALSNKISAPSEAPSGEAFAEKNQAVSSDNLSVPYQSTSPSEVDRSDSVEDFDKAFLQVGQVVSVEDHPVADKLYVCKVEIAQDQSKQVVAGLKKFLPSSELLGKKVCLVLNLKPAKLAGQLSEAMILAGEAEIDGSLNVKILQPPPNASVGDRIYMEGSAPSAKPAKQLSSKIWEKLLPLLHVQGGMAKFNERCLVTLSGAVTALDLPDGSSIH</sequence>
<keyword evidence="6" id="KW-1185">Reference proteome</keyword>
<keyword evidence="2 3" id="KW-0694">RNA-binding</keyword>
<evidence type="ECO:0000313" key="6">
    <source>
        <dbReference type="Proteomes" id="UP000886520"/>
    </source>
</evidence>
<evidence type="ECO:0000259" key="4">
    <source>
        <dbReference type="PROSITE" id="PS50886"/>
    </source>
</evidence>